<accession>A0A4Z2F143</accession>
<dbReference type="PANTHER" id="PTHR10316">
    <property type="entry name" value="MEMBRANE ASSOCIATED GUANYLATE KINASE-RELATED"/>
    <property type="match status" value="1"/>
</dbReference>
<sequence>MLQEEEGDAVRDLKTESSWSEDFLPGTKLNKDLKHYLSQRFQKSSPDHELQQTIRDNLYRHAVPCRPRTDAVTPESEIPAGFWTRHASLVMMMMMMMMMVVQEQADSRRAPPC</sequence>
<keyword evidence="1" id="KW-0808">Transferase</keyword>
<evidence type="ECO:0000313" key="1">
    <source>
        <dbReference type="EMBL" id="TNN34748.1"/>
    </source>
</evidence>
<dbReference type="GO" id="GO:0005737">
    <property type="term" value="C:cytoplasm"/>
    <property type="evidence" value="ECO:0007669"/>
    <property type="project" value="TreeGrafter"/>
</dbReference>
<protein>
    <submittedName>
        <fullName evidence="1">Membrane-associated guanylate kinase, WW and PDZ domain-containing protein 1</fullName>
    </submittedName>
</protein>
<organism evidence="1 2">
    <name type="scientific">Liparis tanakae</name>
    <name type="common">Tanaka's snailfish</name>
    <dbReference type="NCBI Taxonomy" id="230148"/>
    <lineage>
        <taxon>Eukaryota</taxon>
        <taxon>Metazoa</taxon>
        <taxon>Chordata</taxon>
        <taxon>Craniata</taxon>
        <taxon>Vertebrata</taxon>
        <taxon>Euteleostomi</taxon>
        <taxon>Actinopterygii</taxon>
        <taxon>Neopterygii</taxon>
        <taxon>Teleostei</taxon>
        <taxon>Neoteleostei</taxon>
        <taxon>Acanthomorphata</taxon>
        <taxon>Eupercaria</taxon>
        <taxon>Perciformes</taxon>
        <taxon>Cottioidei</taxon>
        <taxon>Cottales</taxon>
        <taxon>Liparidae</taxon>
        <taxon>Liparis</taxon>
    </lineage>
</organism>
<dbReference type="GO" id="GO:0005911">
    <property type="term" value="C:cell-cell junction"/>
    <property type="evidence" value="ECO:0007669"/>
    <property type="project" value="TreeGrafter"/>
</dbReference>
<reference evidence="1 2" key="1">
    <citation type="submission" date="2019-03" db="EMBL/GenBank/DDBJ databases">
        <title>First draft genome of Liparis tanakae, snailfish: a comprehensive survey of snailfish specific genes.</title>
        <authorList>
            <person name="Kim W."/>
            <person name="Song I."/>
            <person name="Jeong J.-H."/>
            <person name="Kim D."/>
            <person name="Kim S."/>
            <person name="Ryu S."/>
            <person name="Song J.Y."/>
            <person name="Lee S.K."/>
        </authorList>
    </citation>
    <scope>NUCLEOTIDE SEQUENCE [LARGE SCALE GENOMIC DNA]</scope>
    <source>
        <tissue evidence="1">Muscle</tissue>
    </source>
</reference>
<keyword evidence="2" id="KW-1185">Reference proteome</keyword>
<dbReference type="OrthoDB" id="66881at2759"/>
<gene>
    <name evidence="1" type="primary">Magi1_0</name>
    <name evidence="1" type="ORF">EYF80_055083</name>
</gene>
<dbReference type="Proteomes" id="UP000314294">
    <property type="component" value="Unassembled WGS sequence"/>
</dbReference>
<keyword evidence="1" id="KW-0418">Kinase</keyword>
<dbReference type="PANTHER" id="PTHR10316:SF12">
    <property type="entry name" value="MEMBRANE-ASSOCIATED GUANYLATE KINASE, WW AND PDZ DOMAIN-CONTAINING PROTEIN 1"/>
    <property type="match status" value="1"/>
</dbReference>
<dbReference type="GO" id="GO:0007165">
    <property type="term" value="P:signal transduction"/>
    <property type="evidence" value="ECO:0007669"/>
    <property type="project" value="TreeGrafter"/>
</dbReference>
<dbReference type="EMBL" id="SRLO01001896">
    <property type="protein sequence ID" value="TNN34748.1"/>
    <property type="molecule type" value="Genomic_DNA"/>
</dbReference>
<name>A0A4Z2F143_9TELE</name>
<evidence type="ECO:0000313" key="2">
    <source>
        <dbReference type="Proteomes" id="UP000314294"/>
    </source>
</evidence>
<dbReference type="AlphaFoldDB" id="A0A4Z2F143"/>
<comment type="caution">
    <text evidence="1">The sequence shown here is derived from an EMBL/GenBank/DDBJ whole genome shotgun (WGS) entry which is preliminary data.</text>
</comment>
<proteinExistence type="predicted"/>
<dbReference type="GO" id="GO:0016301">
    <property type="term" value="F:kinase activity"/>
    <property type="evidence" value="ECO:0007669"/>
    <property type="project" value="UniProtKB-KW"/>
</dbReference>